<dbReference type="CDD" id="cd02226">
    <property type="entry name" value="cupin_YdbB-like"/>
    <property type="match status" value="1"/>
</dbReference>
<evidence type="ECO:0000259" key="1">
    <source>
        <dbReference type="Pfam" id="PF07883"/>
    </source>
</evidence>
<accession>A0A6M4HC86</accession>
<organism evidence="2 3">
    <name type="scientific">Usitatibacter palustris</name>
    <dbReference type="NCBI Taxonomy" id="2732487"/>
    <lineage>
        <taxon>Bacteria</taxon>
        <taxon>Pseudomonadati</taxon>
        <taxon>Pseudomonadota</taxon>
        <taxon>Betaproteobacteria</taxon>
        <taxon>Nitrosomonadales</taxon>
        <taxon>Usitatibacteraceae</taxon>
        <taxon>Usitatibacter</taxon>
    </lineage>
</organism>
<dbReference type="Proteomes" id="UP000503096">
    <property type="component" value="Chromosome"/>
</dbReference>
<dbReference type="EMBL" id="CP053073">
    <property type="protein sequence ID" value="QJR16203.1"/>
    <property type="molecule type" value="Genomic_DNA"/>
</dbReference>
<dbReference type="PANTHER" id="PTHR36114">
    <property type="entry name" value="16.7 KDA PROTEIN IN WHIE LOCUS"/>
    <property type="match status" value="1"/>
</dbReference>
<dbReference type="RefSeq" id="WP_171164116.1">
    <property type="nucleotide sequence ID" value="NZ_CP053073.1"/>
</dbReference>
<dbReference type="PANTHER" id="PTHR36114:SF1">
    <property type="entry name" value="16.7 KDA PROTEIN IN WHIE LOCUS"/>
    <property type="match status" value="1"/>
</dbReference>
<protein>
    <recommendedName>
        <fullName evidence="1">Cupin type-2 domain-containing protein</fullName>
    </recommendedName>
</protein>
<sequence>MDKVNLADKLARIGTHWDPKIVADLNGQHVKLVKFLGPFEWHHHANEDEMFLVVKGEFDMELRDKVVHLAAGEFIVIPRGVEHRPNAREEVEVLLFEPATTLNTGNVRSDRTRETLERL</sequence>
<name>A0A6M4HC86_9PROT</name>
<evidence type="ECO:0000313" key="3">
    <source>
        <dbReference type="Proteomes" id="UP000503096"/>
    </source>
</evidence>
<dbReference type="InterPro" id="IPR013096">
    <property type="entry name" value="Cupin_2"/>
</dbReference>
<reference evidence="2 3" key="1">
    <citation type="submission" date="2020-04" db="EMBL/GenBank/DDBJ databases">
        <title>Usitatibacter rugosus gen. nov., sp. nov. and Usitatibacter palustris sp. nov., novel members of Usitatibacteraceae fam. nov. within the order Nitrosomonadales isolated from soil.</title>
        <authorList>
            <person name="Huber K.J."/>
            <person name="Neumann-Schaal M."/>
            <person name="Geppert A."/>
            <person name="Luckner M."/>
            <person name="Wanner G."/>
            <person name="Overmann J."/>
        </authorList>
    </citation>
    <scope>NUCLEOTIDE SEQUENCE [LARGE SCALE GENOMIC DNA]</scope>
    <source>
        <strain evidence="2 3">Swamp67</strain>
    </source>
</reference>
<keyword evidence="3" id="KW-1185">Reference proteome</keyword>
<feature type="domain" description="Cupin type-2" evidence="1">
    <location>
        <begin position="39"/>
        <end position="93"/>
    </location>
</feature>
<evidence type="ECO:0000313" key="2">
    <source>
        <dbReference type="EMBL" id="QJR16203.1"/>
    </source>
</evidence>
<dbReference type="SUPFAM" id="SSF51182">
    <property type="entry name" value="RmlC-like cupins"/>
    <property type="match status" value="1"/>
</dbReference>
<dbReference type="AlphaFoldDB" id="A0A6M4HC86"/>
<dbReference type="Pfam" id="PF07883">
    <property type="entry name" value="Cupin_2"/>
    <property type="match status" value="1"/>
</dbReference>
<proteinExistence type="predicted"/>
<dbReference type="InterPro" id="IPR052044">
    <property type="entry name" value="PKS_Associated_Protein"/>
</dbReference>
<dbReference type="InterPro" id="IPR014710">
    <property type="entry name" value="RmlC-like_jellyroll"/>
</dbReference>
<dbReference type="KEGG" id="upl:DSM104440_03032"/>
<dbReference type="InParanoid" id="A0A6M4HC86"/>
<dbReference type="InterPro" id="IPR011051">
    <property type="entry name" value="RmlC_Cupin_sf"/>
</dbReference>
<dbReference type="Gene3D" id="2.60.120.10">
    <property type="entry name" value="Jelly Rolls"/>
    <property type="match status" value="1"/>
</dbReference>
<gene>
    <name evidence="2" type="ORF">DSM104440_03032</name>
</gene>